<comment type="caution">
    <text evidence="1">The sequence shown here is derived from an EMBL/GenBank/DDBJ whole genome shotgun (WGS) entry which is preliminary data.</text>
</comment>
<proteinExistence type="predicted"/>
<dbReference type="EMBL" id="BGPR01066210">
    <property type="protein sequence ID" value="GBO40833.1"/>
    <property type="molecule type" value="Genomic_DNA"/>
</dbReference>
<name>A0A4Y2WTW1_ARAVE</name>
<dbReference type="Proteomes" id="UP000499080">
    <property type="component" value="Unassembled WGS sequence"/>
</dbReference>
<evidence type="ECO:0000313" key="2">
    <source>
        <dbReference type="Proteomes" id="UP000499080"/>
    </source>
</evidence>
<evidence type="ECO:0000313" key="1">
    <source>
        <dbReference type="EMBL" id="GBO40833.1"/>
    </source>
</evidence>
<organism evidence="1 2">
    <name type="scientific">Araneus ventricosus</name>
    <name type="common">Orbweaver spider</name>
    <name type="synonym">Epeira ventricosa</name>
    <dbReference type="NCBI Taxonomy" id="182803"/>
    <lineage>
        <taxon>Eukaryota</taxon>
        <taxon>Metazoa</taxon>
        <taxon>Ecdysozoa</taxon>
        <taxon>Arthropoda</taxon>
        <taxon>Chelicerata</taxon>
        <taxon>Arachnida</taxon>
        <taxon>Araneae</taxon>
        <taxon>Araneomorphae</taxon>
        <taxon>Entelegynae</taxon>
        <taxon>Araneoidea</taxon>
        <taxon>Araneidae</taxon>
        <taxon>Araneus</taxon>
    </lineage>
</organism>
<protein>
    <submittedName>
        <fullName evidence="1">Uncharacterized protein</fullName>
    </submittedName>
</protein>
<dbReference type="AlphaFoldDB" id="A0A4Y2WTW1"/>
<sequence length="164" mass="18345">MPMFILNLKEVLESVFKNGFITLISRNKLSSLLFPLNLFATVPHESSRALSVRLHRAPKVNTQLHLVYQEYFIEFPDNPNSPESEQRSALIHLDSRGSTVIRYVLLLKHCSALGCHHQTSNHVRVNHFGGGIEPGTFGSGAEHPHHCGSIEPGTFGFRAEDPNH</sequence>
<reference evidence="1 2" key="1">
    <citation type="journal article" date="2019" name="Sci. Rep.">
        <title>Orb-weaving spider Araneus ventricosus genome elucidates the spidroin gene catalogue.</title>
        <authorList>
            <person name="Kono N."/>
            <person name="Nakamura H."/>
            <person name="Ohtoshi R."/>
            <person name="Moran D.A.P."/>
            <person name="Shinohara A."/>
            <person name="Yoshida Y."/>
            <person name="Fujiwara M."/>
            <person name="Mori M."/>
            <person name="Tomita M."/>
            <person name="Arakawa K."/>
        </authorList>
    </citation>
    <scope>NUCLEOTIDE SEQUENCE [LARGE SCALE GENOMIC DNA]</scope>
</reference>
<gene>
    <name evidence="1" type="ORF">AVEN_44077_1</name>
</gene>
<accession>A0A4Y2WTW1</accession>
<keyword evidence="2" id="KW-1185">Reference proteome</keyword>